<dbReference type="GO" id="GO:0005524">
    <property type="term" value="F:ATP binding"/>
    <property type="evidence" value="ECO:0007669"/>
    <property type="project" value="UniProtKB-KW"/>
</dbReference>
<dbReference type="InterPro" id="IPR013784">
    <property type="entry name" value="Carb-bd-like_fold"/>
</dbReference>
<dbReference type="SUPFAM" id="SSF52540">
    <property type="entry name" value="P-loop containing nucleoside triphosphate hydrolases"/>
    <property type="match status" value="1"/>
</dbReference>
<dbReference type="AlphaFoldDB" id="A0A8K0MRH9"/>
<dbReference type="Pfam" id="PF00686">
    <property type="entry name" value="CBM_20"/>
    <property type="match status" value="1"/>
</dbReference>
<dbReference type="CDD" id="cd07067">
    <property type="entry name" value="HP_PGM_like"/>
    <property type="match status" value="1"/>
</dbReference>
<dbReference type="SUPFAM" id="SSF49452">
    <property type="entry name" value="Starch-binding domain-like"/>
    <property type="match status" value="1"/>
</dbReference>
<dbReference type="PANTHER" id="PTHR10606:SF44">
    <property type="entry name" value="6-PHOSPHOFRUCTO 2-KINASE_FRUCTOSE 2,6-BISPHOSPHATASE LONG FORM"/>
    <property type="match status" value="1"/>
</dbReference>
<dbReference type="GO" id="GO:0004331">
    <property type="term" value="F:fructose-2,6-bisphosphate 2-phosphatase activity"/>
    <property type="evidence" value="ECO:0007669"/>
    <property type="project" value="TreeGrafter"/>
</dbReference>
<proteinExistence type="predicted"/>
<reference evidence="6" key="1">
    <citation type="submission" date="2020-03" db="EMBL/GenBank/DDBJ databases">
        <title>A high-quality chromosome-level genome assembly of a woody plant with both climbing and erect habits, Rhamnella rubrinervis.</title>
        <authorList>
            <person name="Lu Z."/>
            <person name="Yang Y."/>
            <person name="Zhu X."/>
            <person name="Sun Y."/>
        </authorList>
    </citation>
    <scope>NUCLEOTIDE SEQUENCE</scope>
    <source>
        <strain evidence="6">BYM</strain>
        <tissue evidence="6">Leaf</tissue>
    </source>
</reference>
<feature type="binding site" evidence="3">
    <location>
        <begin position="571"/>
        <end position="578"/>
    </location>
    <ligand>
        <name>substrate</name>
    </ligand>
</feature>
<evidence type="ECO:0000256" key="1">
    <source>
        <dbReference type="ARBA" id="ARBA00022741"/>
    </source>
</evidence>
<dbReference type="PROSITE" id="PS00175">
    <property type="entry name" value="PG_MUTASE"/>
    <property type="match status" value="1"/>
</dbReference>
<dbReference type="InterPro" id="IPR027417">
    <property type="entry name" value="P-loop_NTPase"/>
</dbReference>
<dbReference type="InterPro" id="IPR001345">
    <property type="entry name" value="PG/BPGM_mutase_AS"/>
</dbReference>
<evidence type="ECO:0000313" key="7">
    <source>
        <dbReference type="Proteomes" id="UP000796880"/>
    </source>
</evidence>
<evidence type="ECO:0000259" key="5">
    <source>
        <dbReference type="PROSITE" id="PS51166"/>
    </source>
</evidence>
<dbReference type="InterPro" id="IPR002044">
    <property type="entry name" value="CBM20"/>
</dbReference>
<name>A0A8K0MRH9_9ROSA</name>
<dbReference type="FunFam" id="2.60.40.10:FF:000740">
    <property type="entry name" value="6-phosphofructo-2-kinase/fructose-2,6-bisphosphatase"/>
    <property type="match status" value="1"/>
</dbReference>
<sequence>MGTGASKNEEDGSHGGEGREEENLDQAGGQLYVSLKMENFKLKGDLIPHVYGSVPLVGSWDSSKALPMERESASMWELSFVVPPNHETLDFKFLLKPKYHNVPCVVEEGPNRQLIGGTLQGDARLAIFRRNSDENLEYRVFIKADRVSPFDLAASWRAYQENFRPSSVRGIPDVSMASVSGMGAENGSAASLELDIEHYVVPAPSTSANSGLVYAANMTETPRSITHAGVFSNADGSSSLSNSFKDVGGISVDRPATIKEMEVVIPDPSKLYSSSGMVESKSVGTFSTSQKQDGLRGLFVDRGVGSPRLVKSSSSSTFPIDHKLDTETKNSMPAAAGAVAAAAVADQMLGPKEDRHLAIVLVGLPARGKTFTAAKLTRYLRWLGHETKHFNVGKYRRLKHGVNQSADFFRADNPEGIEARNEVAALAFDDMVSWMQEGGQVGIFDATNSTRKRRNMLMKMAEGKCKIIFLETICNDERIIERNIRLKIQQSPDYAEEPDFEAGLRDFKTRLANYENVYEPVEEGSYIKMIDMVSGHGGQIQVNNISGYLPGRIVFFLVNTHLTPRPILLTRHGESKDNVRGRIGGDTDLSDNGELYAKKLANFVEKRLKTERAASIWTSTLQRTILTASPIGGFPKIQWRALDEIYAGVCDGMTYEEIKKNMPEEYEARKKDKLRYRYPRGESYLDVIQRLEPVIIELERQRAPVVVISHQAVLRALYAYFADRPLKEIPHLEMPLHTIIEIQMGVTGVQEKRYKLMD</sequence>
<dbReference type="Gene3D" id="3.40.50.1240">
    <property type="entry name" value="Phosphoglycerate mutase-like"/>
    <property type="match status" value="1"/>
</dbReference>
<dbReference type="FunFam" id="3.40.50.300:FF:000570">
    <property type="entry name" value="6-phosphofructo-2-kinase/fructose-2, 6-bisphosphatase-like isoform X1"/>
    <property type="match status" value="1"/>
</dbReference>
<dbReference type="GO" id="GO:0005829">
    <property type="term" value="C:cytosol"/>
    <property type="evidence" value="ECO:0007669"/>
    <property type="project" value="TreeGrafter"/>
</dbReference>
<evidence type="ECO:0000256" key="2">
    <source>
        <dbReference type="ARBA" id="ARBA00022840"/>
    </source>
</evidence>
<dbReference type="Gene3D" id="2.60.40.10">
    <property type="entry name" value="Immunoglobulins"/>
    <property type="match status" value="1"/>
</dbReference>
<evidence type="ECO:0000256" key="3">
    <source>
        <dbReference type="PIRSR" id="PIRSR613078-2"/>
    </source>
</evidence>
<dbReference type="SMART" id="SM01065">
    <property type="entry name" value="CBM_2"/>
    <property type="match status" value="1"/>
</dbReference>
<dbReference type="InterPro" id="IPR013079">
    <property type="entry name" value="6Phosfructo_kin"/>
</dbReference>
<keyword evidence="1" id="KW-0547">Nucleotide-binding</keyword>
<dbReference type="EMBL" id="VOIH02000002">
    <property type="protein sequence ID" value="KAF3454895.1"/>
    <property type="molecule type" value="Genomic_DNA"/>
</dbReference>
<feature type="region of interest" description="Disordered" evidence="4">
    <location>
        <begin position="1"/>
        <end position="25"/>
    </location>
</feature>
<evidence type="ECO:0000256" key="4">
    <source>
        <dbReference type="SAM" id="MobiDB-lite"/>
    </source>
</evidence>
<dbReference type="PRINTS" id="PR00991">
    <property type="entry name" value="6PFRUCTKNASE"/>
</dbReference>
<dbReference type="GO" id="GO:2001070">
    <property type="term" value="F:starch binding"/>
    <property type="evidence" value="ECO:0007669"/>
    <property type="project" value="InterPro"/>
</dbReference>
<dbReference type="Pfam" id="PF01591">
    <property type="entry name" value="6PF2K"/>
    <property type="match status" value="1"/>
</dbReference>
<organism evidence="6 7">
    <name type="scientific">Rhamnella rubrinervis</name>
    <dbReference type="NCBI Taxonomy" id="2594499"/>
    <lineage>
        <taxon>Eukaryota</taxon>
        <taxon>Viridiplantae</taxon>
        <taxon>Streptophyta</taxon>
        <taxon>Embryophyta</taxon>
        <taxon>Tracheophyta</taxon>
        <taxon>Spermatophyta</taxon>
        <taxon>Magnoliopsida</taxon>
        <taxon>eudicotyledons</taxon>
        <taxon>Gunneridae</taxon>
        <taxon>Pentapetalae</taxon>
        <taxon>rosids</taxon>
        <taxon>fabids</taxon>
        <taxon>Rosales</taxon>
        <taxon>Rhamnaceae</taxon>
        <taxon>rhamnoid group</taxon>
        <taxon>Rhamneae</taxon>
        <taxon>Rhamnella</taxon>
    </lineage>
</organism>
<feature type="domain" description="CBM20" evidence="5">
    <location>
        <begin position="25"/>
        <end position="130"/>
    </location>
</feature>
<evidence type="ECO:0000313" key="6">
    <source>
        <dbReference type="EMBL" id="KAF3454895.1"/>
    </source>
</evidence>
<dbReference type="SUPFAM" id="SSF53254">
    <property type="entry name" value="Phosphoglycerate mutase-like"/>
    <property type="match status" value="1"/>
</dbReference>
<dbReference type="Proteomes" id="UP000796880">
    <property type="component" value="Unassembled WGS sequence"/>
</dbReference>
<dbReference type="Gene3D" id="3.40.50.300">
    <property type="entry name" value="P-loop containing nucleotide triphosphate hydrolases"/>
    <property type="match status" value="1"/>
</dbReference>
<dbReference type="GO" id="GO:0006003">
    <property type="term" value="P:fructose 2,6-bisphosphate metabolic process"/>
    <property type="evidence" value="ECO:0007669"/>
    <property type="project" value="InterPro"/>
</dbReference>
<dbReference type="GO" id="GO:0006000">
    <property type="term" value="P:fructose metabolic process"/>
    <property type="evidence" value="ECO:0007669"/>
    <property type="project" value="InterPro"/>
</dbReference>
<dbReference type="InterPro" id="IPR029033">
    <property type="entry name" value="His_PPase_superfam"/>
</dbReference>
<keyword evidence="2" id="KW-0067">ATP-binding</keyword>
<comment type="caution">
    <text evidence="6">The sequence shown here is derived from an EMBL/GenBank/DDBJ whole genome shotgun (WGS) entry which is preliminary data.</text>
</comment>
<dbReference type="PROSITE" id="PS51166">
    <property type="entry name" value="CBM20"/>
    <property type="match status" value="1"/>
</dbReference>
<protein>
    <recommendedName>
        <fullName evidence="5">CBM20 domain-containing protein</fullName>
    </recommendedName>
</protein>
<dbReference type="GO" id="GO:0003873">
    <property type="term" value="F:6-phosphofructo-2-kinase activity"/>
    <property type="evidence" value="ECO:0007669"/>
    <property type="project" value="InterPro"/>
</dbReference>
<dbReference type="OrthoDB" id="267323at2759"/>
<dbReference type="Pfam" id="PF00300">
    <property type="entry name" value="His_Phos_1"/>
    <property type="match status" value="1"/>
</dbReference>
<keyword evidence="7" id="KW-1185">Reference proteome</keyword>
<accession>A0A8K0MRH9</accession>
<feature type="binding site" evidence="3">
    <location>
        <position position="623"/>
    </location>
    <ligand>
        <name>substrate</name>
    </ligand>
</feature>
<dbReference type="SMART" id="SM00855">
    <property type="entry name" value="PGAM"/>
    <property type="match status" value="1"/>
</dbReference>
<feature type="compositionally biased region" description="Basic and acidic residues" evidence="4">
    <location>
        <begin position="7"/>
        <end position="18"/>
    </location>
</feature>
<dbReference type="InterPro" id="IPR003094">
    <property type="entry name" value="6Pfruct_kin"/>
</dbReference>
<dbReference type="FunFam" id="3.40.50.1240:FF:000006">
    <property type="entry name" value="6-phosphofructo-2-kinase/fructose-2, 6-bisphosphatase"/>
    <property type="match status" value="1"/>
</dbReference>
<dbReference type="PIRSF" id="PIRSF000709">
    <property type="entry name" value="6PFK_2-Ptase"/>
    <property type="match status" value="1"/>
</dbReference>
<dbReference type="PANTHER" id="PTHR10606">
    <property type="entry name" value="6-PHOSPHOFRUCTO-2-KINASE/FRUCTOSE-2,6-BISPHOSPHATASE"/>
    <property type="match status" value="1"/>
</dbReference>
<gene>
    <name evidence="6" type="ORF">FNV43_RR05343</name>
</gene>
<dbReference type="InterPro" id="IPR013783">
    <property type="entry name" value="Ig-like_fold"/>
</dbReference>
<dbReference type="InterPro" id="IPR013078">
    <property type="entry name" value="His_Pase_superF_clade-1"/>
</dbReference>